<reference evidence="3" key="1">
    <citation type="submission" date="2025-08" db="UniProtKB">
        <authorList>
            <consortium name="RefSeq"/>
        </authorList>
    </citation>
    <scope>IDENTIFICATION</scope>
</reference>
<dbReference type="KEGG" id="ccin:107267844"/>
<sequence>MPCKCDPSRKYEKECGCRRSPGGHPSAAVNCAKCLGPKAQKYIPQIPAASREERSERVDIRDDIRRPCVSMVSRKRAPCARPISQRTRKSTCPAQKSEQPPKLLPPCMKSDKRERPRPEKKIKKKSSSPRDVVCVGGKVVKVPCGVANVEEDTDAPCDEANRKIYAMEKTLSKTRWEDEEGHHMTTVTMGQIYQPDGQGGGRTCASDKRRNYLKAKLRELVGESQPIPEVLPEGVESKPEPEVVAAALLMSESEGSDLSKAKPGNIFHKLFYDQATDKSVAIASAVPEPMSDMVVPVRVQGNQAVTLDIPNIQRIVKKAGNASVPNPNLFLISTALEKIPEASERSPDAVSQFIGVTSQGKSNGAESQDLITEYVIRPEPPAYRNRCQLNGSVRPSWFPGFVVVSPSLPGHVRLSADPGEALRDAWRLCRPHHFDELSKSLVNTG</sequence>
<dbReference type="RefSeq" id="XP_024940903.1">
    <property type="nucleotide sequence ID" value="XM_025085135.1"/>
</dbReference>
<evidence type="ECO:0000313" key="3">
    <source>
        <dbReference type="RefSeq" id="XP_024940903.1"/>
    </source>
</evidence>
<dbReference type="AlphaFoldDB" id="A0AAJ7RHC9"/>
<proteinExistence type="predicted"/>
<evidence type="ECO:0000313" key="2">
    <source>
        <dbReference type="Proteomes" id="UP000694920"/>
    </source>
</evidence>
<protein>
    <submittedName>
        <fullName evidence="3">Uncharacterized protein LOC107267844</fullName>
    </submittedName>
</protein>
<keyword evidence="2" id="KW-1185">Reference proteome</keyword>
<dbReference type="GeneID" id="107267844"/>
<name>A0AAJ7RHC9_CEPCN</name>
<feature type="region of interest" description="Disordered" evidence="1">
    <location>
        <begin position="79"/>
        <end position="129"/>
    </location>
</feature>
<evidence type="ECO:0000256" key="1">
    <source>
        <dbReference type="SAM" id="MobiDB-lite"/>
    </source>
</evidence>
<accession>A0AAJ7RHC9</accession>
<organism evidence="2 3">
    <name type="scientific">Cephus cinctus</name>
    <name type="common">Wheat stem sawfly</name>
    <dbReference type="NCBI Taxonomy" id="211228"/>
    <lineage>
        <taxon>Eukaryota</taxon>
        <taxon>Metazoa</taxon>
        <taxon>Ecdysozoa</taxon>
        <taxon>Arthropoda</taxon>
        <taxon>Hexapoda</taxon>
        <taxon>Insecta</taxon>
        <taxon>Pterygota</taxon>
        <taxon>Neoptera</taxon>
        <taxon>Endopterygota</taxon>
        <taxon>Hymenoptera</taxon>
        <taxon>Cephoidea</taxon>
        <taxon>Cephidae</taxon>
        <taxon>Cephus</taxon>
    </lineage>
</organism>
<dbReference type="Proteomes" id="UP000694920">
    <property type="component" value="Unplaced"/>
</dbReference>
<gene>
    <name evidence="3" type="primary">LOC107267844</name>
</gene>
<feature type="compositionally biased region" description="Basic and acidic residues" evidence="1">
    <location>
        <begin position="109"/>
        <end position="119"/>
    </location>
</feature>